<comment type="caution">
    <text evidence="1">The sequence shown here is derived from an EMBL/GenBank/DDBJ whole genome shotgun (WGS) entry which is preliminary data.</text>
</comment>
<name>A0A5S5BZD7_9BACL</name>
<gene>
    <name evidence="1" type="ORF">BCM02_10878</name>
</gene>
<evidence type="ECO:0000313" key="1">
    <source>
        <dbReference type="EMBL" id="TYP72424.1"/>
    </source>
</evidence>
<sequence>MTNSGFYREGLEIIARCKKETGDIWAAHYGAAAIAGTAFASDNALTDAIRSLVSDQADRMLAGHRDGRLLPSGDERLPEARFGPGARQYIVEALEETIDELRWVGHNVIYGAVSLLAMHRLEQHGQLCRPSHESAPNVRGSVREAAGIAIGADIADLILAFRKAIPGRSWIGASTAEVKRIELTADLARLRLASPEELSDWVLGELAAFHAIYRAEAHHDLIGHLLTFSHGLNLLHDLGYVALFRRGQVPLLRLVQVLRLSRDLQEKGTEPKLYSPVDRLPLHRAERSASLPAEQRFWERDYNACDWDFGHVFKFSWSFYDHWRRGARSLYREAATENFRYIIRVCDPAEV</sequence>
<dbReference type="EMBL" id="VNHS01000008">
    <property type="protein sequence ID" value="TYP72424.1"/>
    <property type="molecule type" value="Genomic_DNA"/>
</dbReference>
<evidence type="ECO:0000313" key="2">
    <source>
        <dbReference type="Proteomes" id="UP000323257"/>
    </source>
</evidence>
<dbReference type="Proteomes" id="UP000323257">
    <property type="component" value="Unassembled WGS sequence"/>
</dbReference>
<reference evidence="1 2" key="1">
    <citation type="submission" date="2019-07" db="EMBL/GenBank/DDBJ databases">
        <title>Genomic Encyclopedia of Type Strains, Phase III (KMG-III): the genomes of soil and plant-associated and newly described type strains.</title>
        <authorList>
            <person name="Whitman W."/>
        </authorList>
    </citation>
    <scope>NUCLEOTIDE SEQUENCE [LARGE SCALE GENOMIC DNA]</scope>
    <source>
        <strain evidence="1 2">BL24</strain>
    </source>
</reference>
<accession>A0A5S5BZD7</accession>
<protein>
    <submittedName>
        <fullName evidence="1">Uncharacterized protein</fullName>
    </submittedName>
</protein>
<dbReference type="AlphaFoldDB" id="A0A5S5BZD7"/>
<dbReference type="RefSeq" id="WP_148931055.1">
    <property type="nucleotide sequence ID" value="NZ_VNHS01000008.1"/>
</dbReference>
<dbReference type="OrthoDB" id="2574769at2"/>
<proteinExistence type="predicted"/>
<keyword evidence="2" id="KW-1185">Reference proteome</keyword>
<organism evidence="1 2">
    <name type="scientific">Paenibacillus methanolicus</name>
    <dbReference type="NCBI Taxonomy" id="582686"/>
    <lineage>
        <taxon>Bacteria</taxon>
        <taxon>Bacillati</taxon>
        <taxon>Bacillota</taxon>
        <taxon>Bacilli</taxon>
        <taxon>Bacillales</taxon>
        <taxon>Paenibacillaceae</taxon>
        <taxon>Paenibacillus</taxon>
    </lineage>
</organism>